<keyword evidence="2" id="KW-1185">Reference proteome</keyword>
<dbReference type="Proteomes" id="UP000322699">
    <property type="component" value="Unassembled WGS sequence"/>
</dbReference>
<dbReference type="EMBL" id="VRLW01000001">
    <property type="protein sequence ID" value="KAA1261033.1"/>
    <property type="molecule type" value="Genomic_DNA"/>
</dbReference>
<protein>
    <submittedName>
        <fullName evidence="1">Uncharacterized protein</fullName>
    </submittedName>
</protein>
<reference evidence="1 2" key="1">
    <citation type="submission" date="2019-08" db="EMBL/GenBank/DDBJ databases">
        <title>Deep-cultivation of Planctomycetes and their phenomic and genomic characterization uncovers novel biology.</title>
        <authorList>
            <person name="Wiegand S."/>
            <person name="Jogler M."/>
            <person name="Boedeker C."/>
            <person name="Pinto D."/>
            <person name="Vollmers J."/>
            <person name="Rivas-Marin E."/>
            <person name="Kohn T."/>
            <person name="Peeters S.H."/>
            <person name="Heuer A."/>
            <person name="Rast P."/>
            <person name="Oberbeckmann S."/>
            <person name="Bunk B."/>
            <person name="Jeske O."/>
            <person name="Meyerdierks A."/>
            <person name="Storesund J.E."/>
            <person name="Kallscheuer N."/>
            <person name="Luecker S."/>
            <person name="Lage O.M."/>
            <person name="Pohl T."/>
            <person name="Merkel B.J."/>
            <person name="Hornburger P."/>
            <person name="Mueller R.-W."/>
            <person name="Bruemmer F."/>
            <person name="Labrenz M."/>
            <person name="Spormann A.M."/>
            <person name="Op Den Camp H."/>
            <person name="Overmann J."/>
            <person name="Amann R."/>
            <person name="Jetten M.S.M."/>
            <person name="Mascher T."/>
            <person name="Medema M.H."/>
            <person name="Devos D.P."/>
            <person name="Kaster A.-K."/>
            <person name="Ovreas L."/>
            <person name="Rohde M."/>
            <person name="Galperin M.Y."/>
            <person name="Jogler C."/>
        </authorList>
    </citation>
    <scope>NUCLEOTIDE SEQUENCE [LARGE SCALE GENOMIC DNA]</scope>
    <source>
        <strain evidence="1 2">LF1</strain>
    </source>
</reference>
<gene>
    <name evidence="1" type="ORF">LF1_35760</name>
</gene>
<evidence type="ECO:0000313" key="2">
    <source>
        <dbReference type="Proteomes" id="UP000322699"/>
    </source>
</evidence>
<organism evidence="1 2">
    <name type="scientific">Rubripirellula obstinata</name>
    <dbReference type="NCBI Taxonomy" id="406547"/>
    <lineage>
        <taxon>Bacteria</taxon>
        <taxon>Pseudomonadati</taxon>
        <taxon>Planctomycetota</taxon>
        <taxon>Planctomycetia</taxon>
        <taxon>Pirellulales</taxon>
        <taxon>Pirellulaceae</taxon>
        <taxon>Rubripirellula</taxon>
    </lineage>
</organism>
<dbReference type="AlphaFoldDB" id="A0A5B1CNT9"/>
<accession>A0A5B1CNT9</accession>
<proteinExistence type="predicted"/>
<sequence>MAKEVAAMLGRGEVLQRAVPAFYAESFAFTVRFEANKLENYTQRFKEE</sequence>
<evidence type="ECO:0000313" key="1">
    <source>
        <dbReference type="EMBL" id="KAA1261033.1"/>
    </source>
</evidence>
<comment type="caution">
    <text evidence="1">The sequence shown here is derived from an EMBL/GenBank/DDBJ whole genome shotgun (WGS) entry which is preliminary data.</text>
</comment>
<name>A0A5B1CNT9_9BACT</name>